<feature type="domain" description="Mutator-like transposase" evidence="1">
    <location>
        <begin position="156"/>
        <end position="466"/>
    </location>
</feature>
<dbReference type="Proteomes" id="UP000022910">
    <property type="component" value="Unassembled WGS sequence"/>
</dbReference>
<evidence type="ECO:0000259" key="1">
    <source>
        <dbReference type="Pfam" id="PF20700"/>
    </source>
</evidence>
<dbReference type="Pfam" id="PF20700">
    <property type="entry name" value="Mutator"/>
    <property type="match status" value="1"/>
</dbReference>
<dbReference type="OrthoDB" id="10261556at2759"/>
<accession>A0A015JFT4</accession>
<organism evidence="2 3">
    <name type="scientific">Rhizophagus irregularis (strain DAOM 197198w)</name>
    <name type="common">Glomus intraradices</name>
    <dbReference type="NCBI Taxonomy" id="1432141"/>
    <lineage>
        <taxon>Eukaryota</taxon>
        <taxon>Fungi</taxon>
        <taxon>Fungi incertae sedis</taxon>
        <taxon>Mucoromycota</taxon>
        <taxon>Glomeromycotina</taxon>
        <taxon>Glomeromycetes</taxon>
        <taxon>Glomerales</taxon>
        <taxon>Glomeraceae</taxon>
        <taxon>Rhizophagus</taxon>
    </lineage>
</organism>
<sequence>MLKDAVHKKYPQLYPELQVFTKAQGTTEKMIRTIEKKGKRLRSELQSTSTSELVREGIYMTSDAKPVSSESFYVVLSEYKNAKNKLYNANRQIKRIKVQCDHYFNDMEEKNNDDNNDELLALTIQDSIKKEKLGSTLLISTEQYFSLILQQPCDSCGETKITNKKWDILTSGFSTKIVIKCRICKTIKEFSNESAEANFNACFATAGLVGGINKQSLQMTFMCAGITSQLCKATYHNYQAITFEKIVESAEISSKMALQSVIDHHKSQGKYTLPVSFDCSWSHVRNAQQASGEMIYDGKDVKGYSYKPVIAFHVVEKSRKIKKKDGEVKIIREGNFDLSSRQMEHAILISILGKLTPVLEEHDLLINVTIDGDLDSNKTLGSIGVVNQIFADLKHVTKNIRKNLLNKFPQWRDFEQHIMLYFTSCVYTAGIQKSDKENCSLQEKDIRHVQTEGLFQHLCDNHELCWPEVYWIKNNPELQLLEPTLKSYTPSQREKFKSMLGTIFRLPINQDIGTKMRTSQNKAFNRLKLVYLDKRIDYWKSYPVRHALAILHNNEGITKMMNVARSACNVILSDQDLANISMVETERNQQRLRKVADI</sequence>
<gene>
    <name evidence="2" type="ORF">RirG_105620</name>
</gene>
<protein>
    <recommendedName>
        <fullName evidence="1">Mutator-like transposase domain-containing protein</fullName>
    </recommendedName>
</protein>
<name>A0A015JFT4_RHIIW</name>
<dbReference type="EMBL" id="JEMT01017303">
    <property type="protein sequence ID" value="EXX68387.1"/>
    <property type="molecule type" value="Genomic_DNA"/>
</dbReference>
<evidence type="ECO:0000313" key="2">
    <source>
        <dbReference type="EMBL" id="EXX68387.1"/>
    </source>
</evidence>
<proteinExistence type="predicted"/>
<dbReference type="HOGENOM" id="CLU_032163_0_0_1"/>
<dbReference type="AlphaFoldDB" id="A0A015JFT4"/>
<evidence type="ECO:0000313" key="3">
    <source>
        <dbReference type="Proteomes" id="UP000022910"/>
    </source>
</evidence>
<reference evidence="2 3" key="1">
    <citation type="submission" date="2014-02" db="EMBL/GenBank/DDBJ databases">
        <title>Single nucleus genome sequencing reveals high similarity among nuclei of an endomycorrhizal fungus.</title>
        <authorList>
            <person name="Lin K."/>
            <person name="Geurts R."/>
            <person name="Zhang Z."/>
            <person name="Limpens E."/>
            <person name="Saunders D.G."/>
            <person name="Mu D."/>
            <person name="Pang E."/>
            <person name="Cao H."/>
            <person name="Cha H."/>
            <person name="Lin T."/>
            <person name="Zhou Q."/>
            <person name="Shang Y."/>
            <person name="Li Y."/>
            <person name="Ivanov S."/>
            <person name="Sharma T."/>
            <person name="Velzen R.V."/>
            <person name="Ruijter N.D."/>
            <person name="Aanen D.K."/>
            <person name="Win J."/>
            <person name="Kamoun S."/>
            <person name="Bisseling T."/>
            <person name="Huang S."/>
        </authorList>
    </citation>
    <scope>NUCLEOTIDE SEQUENCE [LARGE SCALE GENOMIC DNA]</scope>
    <source>
        <strain evidence="3">DAOM197198w</strain>
    </source>
</reference>
<dbReference type="InterPro" id="IPR049012">
    <property type="entry name" value="Mutator_transp_dom"/>
</dbReference>
<comment type="caution">
    <text evidence="2">The sequence shown here is derived from an EMBL/GenBank/DDBJ whole genome shotgun (WGS) entry which is preliminary data.</text>
</comment>
<dbReference type="STRING" id="1432141.A0A015JFT4"/>
<keyword evidence="3" id="KW-1185">Reference proteome</keyword>